<dbReference type="SUPFAM" id="SSF63380">
    <property type="entry name" value="Riboflavin synthase domain-like"/>
    <property type="match status" value="1"/>
</dbReference>
<dbReference type="InterPro" id="IPR013113">
    <property type="entry name" value="SIP_FAD-bd"/>
</dbReference>
<name>A0A502BVL7_9HYPH</name>
<dbReference type="CDD" id="cd06193">
    <property type="entry name" value="siderophore_interacting"/>
    <property type="match status" value="1"/>
</dbReference>
<dbReference type="AlphaFoldDB" id="A0A502BVL7"/>
<dbReference type="Gene3D" id="2.40.30.10">
    <property type="entry name" value="Translation factors"/>
    <property type="match status" value="1"/>
</dbReference>
<dbReference type="GO" id="GO:0016491">
    <property type="term" value="F:oxidoreductase activity"/>
    <property type="evidence" value="ECO:0007669"/>
    <property type="project" value="InterPro"/>
</dbReference>
<organism evidence="3 4">
    <name type="scientific">Brucella gallinifaecis</name>
    <dbReference type="NCBI Taxonomy" id="215590"/>
    <lineage>
        <taxon>Bacteria</taxon>
        <taxon>Pseudomonadati</taxon>
        <taxon>Pseudomonadota</taxon>
        <taxon>Alphaproteobacteria</taxon>
        <taxon>Hyphomicrobiales</taxon>
        <taxon>Brucellaceae</taxon>
        <taxon>Brucella/Ochrobactrum group</taxon>
        <taxon>Brucella</taxon>
    </lineage>
</organism>
<comment type="similarity">
    <text evidence="1">Belongs to the SIP oxidoreductase family.</text>
</comment>
<dbReference type="InterPro" id="IPR039374">
    <property type="entry name" value="SIP_fam"/>
</dbReference>
<proteinExistence type="inferred from homology"/>
<dbReference type="InterPro" id="IPR017927">
    <property type="entry name" value="FAD-bd_FR_type"/>
</dbReference>
<evidence type="ECO:0000313" key="3">
    <source>
        <dbReference type="EMBL" id="TPF77023.1"/>
    </source>
</evidence>
<dbReference type="Pfam" id="PF04954">
    <property type="entry name" value="SIP"/>
    <property type="match status" value="1"/>
</dbReference>
<dbReference type="PANTHER" id="PTHR30157">
    <property type="entry name" value="FERRIC REDUCTASE, NADPH-DEPENDENT"/>
    <property type="match status" value="1"/>
</dbReference>
<evidence type="ECO:0000313" key="4">
    <source>
        <dbReference type="Proteomes" id="UP000315388"/>
    </source>
</evidence>
<dbReference type="Gene3D" id="3.40.50.80">
    <property type="entry name" value="Nucleotide-binding domain of ferredoxin-NADP reductase (FNR) module"/>
    <property type="match status" value="1"/>
</dbReference>
<dbReference type="PROSITE" id="PS51384">
    <property type="entry name" value="FAD_FR"/>
    <property type="match status" value="1"/>
</dbReference>
<evidence type="ECO:0000259" key="2">
    <source>
        <dbReference type="PROSITE" id="PS51384"/>
    </source>
</evidence>
<dbReference type="PANTHER" id="PTHR30157:SF0">
    <property type="entry name" value="NADPH-DEPENDENT FERRIC-CHELATE REDUCTASE"/>
    <property type="match status" value="1"/>
</dbReference>
<dbReference type="InterPro" id="IPR007037">
    <property type="entry name" value="SIP_rossman_dom"/>
</dbReference>
<dbReference type="Pfam" id="PF08021">
    <property type="entry name" value="FAD_binding_9"/>
    <property type="match status" value="1"/>
</dbReference>
<dbReference type="Proteomes" id="UP000315388">
    <property type="component" value="Unassembled WGS sequence"/>
</dbReference>
<dbReference type="EMBL" id="VEWJ01000001">
    <property type="protein sequence ID" value="TPF77023.1"/>
    <property type="molecule type" value="Genomic_DNA"/>
</dbReference>
<keyword evidence="4" id="KW-1185">Reference proteome</keyword>
<accession>A0A502BVL7</accession>
<evidence type="ECO:0000256" key="1">
    <source>
        <dbReference type="ARBA" id="ARBA00035644"/>
    </source>
</evidence>
<protein>
    <submittedName>
        <fullName evidence="3">Siderophore-interacting protein</fullName>
    </submittedName>
</protein>
<dbReference type="InterPro" id="IPR017938">
    <property type="entry name" value="Riboflavin_synthase-like_b-brl"/>
</dbReference>
<feature type="domain" description="FAD-binding FR-type" evidence="2">
    <location>
        <begin position="133"/>
        <end position="258"/>
    </location>
</feature>
<sequence>MPPENCSRFSGGVLNWVRKSVSQSSAENICNLLSYANIRLQNGNNYLPNIVDRLNSYHAQYDKNDDSHIFDYSFGRIEIDSKTDGYRVALHADDDTGLHRLKDLAAVAIKLYTKEEAPEIVWQGDRAGEQVLPQFRLMQVVSSHLITPRMLRLRLSGQDLKRFSLFGAMHIRLLLPTAETPQPVWPVMGPNGLPFWPDDLRKPASRAYTIRNLDIDANWLEIDFYLHEVEGLACAWAKSAKAGDLVGLMGPVGRPLRRASRYLMGADATGLPAIGRMLEEFSDEVTGRVVIAVDSEQDVQELAHPHGISIEWIIDADQKRAAEKLTKILCEAEWPEGPDSFGWFAGEADQAKIIRQHWRQKLGKSREETLVAGYWHKDAVGFMAG</sequence>
<comment type="caution">
    <text evidence="3">The sequence shown here is derived from an EMBL/GenBank/DDBJ whole genome shotgun (WGS) entry which is preliminary data.</text>
</comment>
<gene>
    <name evidence="3" type="ORF">FHY56_01275</name>
</gene>
<reference evidence="3 4" key="1">
    <citation type="journal article" date="2003" name="Int. J. Syst. Evol. Microbiol.">
        <title>Towards a standardized format for the description of a novel species (of an established genus): Ochrobactrum gallinifaecis sp. nov.</title>
        <authorList>
            <person name="Kampfer P."/>
            <person name="Buczolits S."/>
            <person name="Albrecht A."/>
            <person name="Busse H.J."/>
            <person name="Stackebrandt E."/>
        </authorList>
    </citation>
    <scope>NUCLEOTIDE SEQUENCE [LARGE SCALE GENOMIC DNA]</scope>
    <source>
        <strain evidence="3 4">ISO 196</strain>
    </source>
</reference>
<dbReference type="InterPro" id="IPR039261">
    <property type="entry name" value="FNR_nucleotide-bd"/>
</dbReference>